<evidence type="ECO:0008006" key="4">
    <source>
        <dbReference type="Google" id="ProtNLM"/>
    </source>
</evidence>
<feature type="transmembrane region" description="Helical" evidence="1">
    <location>
        <begin position="51"/>
        <end position="78"/>
    </location>
</feature>
<protein>
    <recommendedName>
        <fullName evidence="4">Phage holin family protein</fullName>
    </recommendedName>
</protein>
<dbReference type="RefSeq" id="WP_088751727.1">
    <property type="nucleotide sequence ID" value="NZ_CP193789.1"/>
</dbReference>
<name>A0A246WNZ0_9BURK</name>
<sequence length="133" mass="14285">MATAHKDGPPAQPANPGLTAGLLGLAKNLLGLIISRIELASLEMSEIGAHLVRFAVIFVLAAVALWFAVAFWSVLIVLLAWDTWGWKILALLGFVFSAATVALVFYARSVLMQGKLSLPATMAELRKDRDALL</sequence>
<proteinExistence type="predicted"/>
<keyword evidence="1" id="KW-1133">Transmembrane helix</keyword>
<organism evidence="2 3">
    <name type="scientific">Herbaspirillum robiniae</name>
    <dbReference type="NCBI Taxonomy" id="2014887"/>
    <lineage>
        <taxon>Bacteria</taxon>
        <taxon>Pseudomonadati</taxon>
        <taxon>Pseudomonadota</taxon>
        <taxon>Betaproteobacteria</taxon>
        <taxon>Burkholderiales</taxon>
        <taxon>Oxalobacteraceae</taxon>
        <taxon>Herbaspirillum</taxon>
    </lineage>
</organism>
<keyword evidence="1" id="KW-0812">Transmembrane</keyword>
<keyword evidence="1" id="KW-0472">Membrane</keyword>
<evidence type="ECO:0000256" key="1">
    <source>
        <dbReference type="SAM" id="Phobius"/>
    </source>
</evidence>
<dbReference type="EMBL" id="NJGU01000008">
    <property type="protein sequence ID" value="OWY28084.1"/>
    <property type="molecule type" value="Genomic_DNA"/>
</dbReference>
<reference evidence="2 3" key="1">
    <citation type="submission" date="2017-06" db="EMBL/GenBank/DDBJ databases">
        <title>Herbaspirillum phytohormonus sp. nov., isolated from the root nodule of Robinia pseudoacacia in lead-zinc mine.</title>
        <authorList>
            <person name="Fan M."/>
            <person name="Lin Y."/>
        </authorList>
    </citation>
    <scope>NUCLEOTIDE SEQUENCE [LARGE SCALE GENOMIC DNA]</scope>
    <source>
        <strain evidence="2 3">HZ10</strain>
    </source>
</reference>
<feature type="transmembrane region" description="Helical" evidence="1">
    <location>
        <begin position="84"/>
        <end position="107"/>
    </location>
</feature>
<gene>
    <name evidence="2" type="ORF">CEJ42_15790</name>
</gene>
<dbReference type="Proteomes" id="UP000197596">
    <property type="component" value="Unassembled WGS sequence"/>
</dbReference>
<dbReference type="Pfam" id="PF07332">
    <property type="entry name" value="Phage_holin_3_6"/>
    <property type="match status" value="1"/>
</dbReference>
<accession>A0A246WNZ0</accession>
<evidence type="ECO:0000313" key="2">
    <source>
        <dbReference type="EMBL" id="OWY28084.1"/>
    </source>
</evidence>
<comment type="caution">
    <text evidence="2">The sequence shown here is derived from an EMBL/GenBank/DDBJ whole genome shotgun (WGS) entry which is preliminary data.</text>
</comment>
<dbReference type="AlphaFoldDB" id="A0A246WNZ0"/>
<dbReference type="InterPro" id="IPR009937">
    <property type="entry name" value="Phage_holin_3_6"/>
</dbReference>
<evidence type="ECO:0000313" key="3">
    <source>
        <dbReference type="Proteomes" id="UP000197596"/>
    </source>
</evidence>